<dbReference type="InterPro" id="IPR049175">
    <property type="entry name" value="FAM171_C"/>
</dbReference>
<evidence type="ECO:0000256" key="9">
    <source>
        <dbReference type="SAM" id="Phobius"/>
    </source>
</evidence>
<dbReference type="InterPro" id="IPR018890">
    <property type="entry name" value="FAM171"/>
</dbReference>
<dbReference type="InParanoid" id="H3CTY9"/>
<keyword evidence="7" id="KW-0325">Glycoprotein</keyword>
<name>H3CTY9_TETNG</name>
<reference evidence="12" key="2">
    <citation type="submission" date="2025-08" db="UniProtKB">
        <authorList>
            <consortium name="Ensembl"/>
        </authorList>
    </citation>
    <scope>IDENTIFICATION</scope>
</reference>
<dbReference type="Pfam" id="PF20771">
    <property type="entry name" value="FAM171A1-2-B_C"/>
    <property type="match status" value="1"/>
</dbReference>
<feature type="region of interest" description="Disordered" evidence="8">
    <location>
        <begin position="573"/>
        <end position="603"/>
    </location>
</feature>
<dbReference type="OMA" id="INQGNIW"/>
<reference evidence="12" key="3">
    <citation type="submission" date="2025-09" db="UniProtKB">
        <authorList>
            <consortium name="Ensembl"/>
        </authorList>
    </citation>
    <scope>IDENTIFICATION</scope>
</reference>
<comment type="similarity">
    <text evidence="2">Belongs to the FAM171 family.</text>
</comment>
<proteinExistence type="inferred from homology"/>
<evidence type="ECO:0000256" key="6">
    <source>
        <dbReference type="ARBA" id="ARBA00023136"/>
    </source>
</evidence>
<reference evidence="13" key="1">
    <citation type="journal article" date="2004" name="Nature">
        <title>Genome duplication in the teleost fish Tetraodon nigroviridis reveals the early vertebrate proto-karyotype.</title>
        <authorList>
            <person name="Jaillon O."/>
            <person name="Aury J.-M."/>
            <person name="Brunet F."/>
            <person name="Petit J.-L."/>
            <person name="Stange-Thomann N."/>
            <person name="Mauceli E."/>
            <person name="Bouneau L."/>
            <person name="Fischer C."/>
            <person name="Ozouf-Costaz C."/>
            <person name="Bernot A."/>
            <person name="Nicaud S."/>
            <person name="Jaffe D."/>
            <person name="Fisher S."/>
            <person name="Lutfalla G."/>
            <person name="Dossat C."/>
            <person name="Segurens B."/>
            <person name="Dasilva C."/>
            <person name="Salanoubat M."/>
            <person name="Levy M."/>
            <person name="Boudet N."/>
            <person name="Castellano S."/>
            <person name="Anthouard V."/>
            <person name="Jubin C."/>
            <person name="Castelli V."/>
            <person name="Katinka M."/>
            <person name="Vacherie B."/>
            <person name="Biemont C."/>
            <person name="Skalli Z."/>
            <person name="Cattolico L."/>
            <person name="Poulain J."/>
            <person name="De Berardinis V."/>
            <person name="Cruaud C."/>
            <person name="Duprat S."/>
            <person name="Brottier P."/>
            <person name="Coutanceau J.-P."/>
            <person name="Gouzy J."/>
            <person name="Parra G."/>
            <person name="Lardier G."/>
            <person name="Chapple C."/>
            <person name="McKernan K.J."/>
            <person name="McEwan P."/>
            <person name="Bosak S."/>
            <person name="Kellis M."/>
            <person name="Volff J.-N."/>
            <person name="Guigo R."/>
            <person name="Zody M.C."/>
            <person name="Mesirov J."/>
            <person name="Lindblad-Toh K."/>
            <person name="Birren B."/>
            <person name="Nusbaum C."/>
            <person name="Kahn D."/>
            <person name="Robinson-Rechavi M."/>
            <person name="Laudet V."/>
            <person name="Schachter V."/>
            <person name="Quetier F."/>
            <person name="Saurin W."/>
            <person name="Scarpelli C."/>
            <person name="Wincker P."/>
            <person name="Lander E.S."/>
            <person name="Weissenbach J."/>
            <person name="Roest Crollius H."/>
        </authorList>
    </citation>
    <scope>NUCLEOTIDE SEQUENCE [LARGE SCALE GENOMIC DNA]</scope>
</reference>
<evidence type="ECO:0000256" key="5">
    <source>
        <dbReference type="ARBA" id="ARBA00022989"/>
    </source>
</evidence>
<feature type="domain" description="FAM171 N-terminal" evidence="10">
    <location>
        <begin position="6"/>
        <end position="250"/>
    </location>
</feature>
<evidence type="ECO:0000259" key="11">
    <source>
        <dbReference type="Pfam" id="PF20771"/>
    </source>
</evidence>
<evidence type="ECO:0000256" key="4">
    <source>
        <dbReference type="ARBA" id="ARBA00022729"/>
    </source>
</evidence>
<feature type="compositionally biased region" description="Low complexity" evidence="8">
    <location>
        <begin position="487"/>
        <end position="498"/>
    </location>
</feature>
<dbReference type="Proteomes" id="UP000007303">
    <property type="component" value="Unassembled WGS sequence"/>
</dbReference>
<organism evidence="12 13">
    <name type="scientific">Tetraodon nigroviridis</name>
    <name type="common">Spotted green pufferfish</name>
    <name type="synonym">Chelonodon nigroviridis</name>
    <dbReference type="NCBI Taxonomy" id="99883"/>
    <lineage>
        <taxon>Eukaryota</taxon>
        <taxon>Metazoa</taxon>
        <taxon>Chordata</taxon>
        <taxon>Craniata</taxon>
        <taxon>Vertebrata</taxon>
        <taxon>Euteleostomi</taxon>
        <taxon>Actinopterygii</taxon>
        <taxon>Neopterygii</taxon>
        <taxon>Teleostei</taxon>
        <taxon>Neoteleostei</taxon>
        <taxon>Acanthomorphata</taxon>
        <taxon>Eupercaria</taxon>
        <taxon>Tetraodontiformes</taxon>
        <taxon>Tetradontoidea</taxon>
        <taxon>Tetraodontidae</taxon>
        <taxon>Tetraodon</taxon>
    </lineage>
</organism>
<feature type="compositionally biased region" description="Basic and acidic residues" evidence="8">
    <location>
        <begin position="573"/>
        <end position="588"/>
    </location>
</feature>
<evidence type="ECO:0000256" key="8">
    <source>
        <dbReference type="SAM" id="MobiDB-lite"/>
    </source>
</evidence>
<evidence type="ECO:0000259" key="10">
    <source>
        <dbReference type="Pfam" id="PF10577"/>
    </source>
</evidence>
<feature type="region of interest" description="Disordered" evidence="8">
    <location>
        <begin position="463"/>
        <end position="522"/>
    </location>
</feature>
<keyword evidence="6 9" id="KW-0472">Membrane</keyword>
<dbReference type="InterPro" id="IPR048530">
    <property type="entry name" value="FAM171_N"/>
</dbReference>
<evidence type="ECO:0000256" key="3">
    <source>
        <dbReference type="ARBA" id="ARBA00022692"/>
    </source>
</evidence>
<accession>H3CTY9</accession>
<dbReference type="PANTHER" id="PTHR31626">
    <property type="entry name" value="SUSHI DOMAIN-CONTAINING PROTEIN"/>
    <property type="match status" value="1"/>
</dbReference>
<evidence type="ECO:0000313" key="13">
    <source>
        <dbReference type="Proteomes" id="UP000007303"/>
    </source>
</evidence>
<comment type="subcellular location">
    <subcellularLocation>
        <location evidence="1">Membrane</location>
        <topology evidence="1">Single-pass type I membrane protein</topology>
    </subcellularLocation>
</comment>
<evidence type="ECO:0000313" key="12">
    <source>
        <dbReference type="Ensembl" id="ENSTNIP00000011723.1"/>
    </source>
</evidence>
<dbReference type="Ensembl" id="ENSTNIT00000011911.1">
    <property type="protein sequence ID" value="ENSTNIP00000011723.1"/>
    <property type="gene ID" value="ENSTNIG00000008870.1"/>
</dbReference>
<dbReference type="GeneTree" id="ENSGT00950000183184"/>
<feature type="domain" description="FAM171 C-terminal" evidence="11">
    <location>
        <begin position="490"/>
        <end position="605"/>
    </location>
</feature>
<evidence type="ECO:0000256" key="1">
    <source>
        <dbReference type="ARBA" id="ARBA00004479"/>
    </source>
</evidence>
<dbReference type="AlphaFoldDB" id="H3CTY9"/>
<protein>
    <submittedName>
        <fullName evidence="12">Family with sequence similarity 171 member B</fullName>
    </submittedName>
</protein>
<evidence type="ECO:0000256" key="7">
    <source>
        <dbReference type="ARBA" id="ARBA00023180"/>
    </source>
</evidence>
<dbReference type="Pfam" id="PF10577">
    <property type="entry name" value="FAM171A1-2-B_N"/>
    <property type="match status" value="1"/>
</dbReference>
<dbReference type="GO" id="GO:0016020">
    <property type="term" value="C:membrane"/>
    <property type="evidence" value="ECO:0007669"/>
    <property type="project" value="UniProtKB-SubCell"/>
</dbReference>
<keyword evidence="4" id="KW-0732">Signal</keyword>
<keyword evidence="13" id="KW-1185">Reference proteome</keyword>
<keyword evidence="5 9" id="KW-1133">Transmembrane helix</keyword>
<feature type="transmembrane region" description="Helical" evidence="9">
    <location>
        <begin position="274"/>
        <end position="294"/>
    </location>
</feature>
<dbReference type="PANTHER" id="PTHR31626:SF2">
    <property type="entry name" value="PROTEIN FAM171B"/>
    <property type="match status" value="1"/>
</dbReference>
<sequence length="617" mass="66992">LSAFSLKVWVTDALSRWRISHAGVDVYINCTRMYTVVTGDDGGVLINITYQKVAPVTVVVSKDGYLPSVFPYKARRLPIFSSVTMSLLALNQGNIWLYEDSVLISGRSSDSSSWPVVQFPKSLLNLTDSNRIAEVKAYLTVPQLVEDSLKDTPGIVDSSSGYMSVDLHPVAAVGVRLFLGDAELHVCGPVQISLSVPGSPGLQPSTVLPAWFFNQTTGGWMRKGLGTVKTIEGKLLWTFSAPHLGYWMAAPASSTTGLTKLSILVDFLLHHSSFLLVILGGIIIIAACLLRGIFHSSRLNKLVVSSSDGLQSCGSFKSTYSLLHPSHKQPNNTRTSLSFRHVLVEAKSKRIPSVVKRDQSTSTSCDEVLEVLSGVQTDTDTASVISTHNGSIFTNANAVAIAMEDNSLELNSDTSDLTCVLKKTEPNRLPASMTDSFFFYNQPVAILHTPALFHLEEQPERIKSATLPRSGALNLGTTEPLGKDSSTQTTLNGTTQNQAAETELSEGSQEAPRAHFSLPESVSAPGTLTNIVVSRHSMQAMAALSENPSLQPPRAWFVSLEGKPAAEIRYAVSEEQRRRRPTESRETSLDSGVDMSELNQTPGRRVTLERNVTFVKS</sequence>
<keyword evidence="3 9" id="KW-0812">Transmembrane</keyword>
<dbReference type="HOGENOM" id="CLU_019729_0_1_1"/>
<evidence type="ECO:0000256" key="2">
    <source>
        <dbReference type="ARBA" id="ARBA00006818"/>
    </source>
</evidence>